<name>A0ABR0KIJ7_9EURO</name>
<comment type="caution">
    <text evidence="1">The sequence shown here is derived from an EMBL/GenBank/DDBJ whole genome shotgun (WGS) entry which is preliminary data.</text>
</comment>
<dbReference type="EMBL" id="JAVRRG010000017">
    <property type="protein sequence ID" value="KAK5097628.1"/>
    <property type="molecule type" value="Genomic_DNA"/>
</dbReference>
<organism evidence="1 2">
    <name type="scientific">Lithohypha guttulata</name>
    <dbReference type="NCBI Taxonomy" id="1690604"/>
    <lineage>
        <taxon>Eukaryota</taxon>
        <taxon>Fungi</taxon>
        <taxon>Dikarya</taxon>
        <taxon>Ascomycota</taxon>
        <taxon>Pezizomycotina</taxon>
        <taxon>Eurotiomycetes</taxon>
        <taxon>Chaetothyriomycetidae</taxon>
        <taxon>Chaetothyriales</taxon>
        <taxon>Trichomeriaceae</taxon>
        <taxon>Lithohypha</taxon>
    </lineage>
</organism>
<reference evidence="1 2" key="1">
    <citation type="submission" date="2023-08" db="EMBL/GenBank/DDBJ databases">
        <title>Black Yeasts Isolated from many extreme environments.</title>
        <authorList>
            <person name="Coleine C."/>
            <person name="Stajich J.E."/>
            <person name="Selbmann L."/>
        </authorList>
    </citation>
    <scope>NUCLEOTIDE SEQUENCE [LARGE SCALE GENOMIC DNA]</scope>
    <source>
        <strain evidence="1 2">CCFEE 5885</strain>
    </source>
</reference>
<dbReference type="Proteomes" id="UP001345013">
    <property type="component" value="Unassembled WGS sequence"/>
</dbReference>
<accession>A0ABR0KIJ7</accession>
<evidence type="ECO:0000313" key="2">
    <source>
        <dbReference type="Proteomes" id="UP001345013"/>
    </source>
</evidence>
<protein>
    <submittedName>
        <fullName evidence="1">Uncharacterized protein</fullName>
    </submittedName>
</protein>
<keyword evidence="2" id="KW-1185">Reference proteome</keyword>
<sequence length="415" mass="47305">MLRGFSACELCRICLTDLLRSDTTPNTTDMASFYDNWAANHESQPTSVDRQLVRAQELVTQFPVNSRRVTVPVRPQPNIIQVQNRVLHPPYQLGYAPGSTVLSLPSRLANPAPVLNQHMHTSAHTHSRFTERDLPSILFRLEPPRDTFRIGNNDMPVPILYEHGVNYNRPVVTNRGATLRYFSFLPRYIQSDVSGALLEYWFRLDYRLEMNDILMRIETPPSGMVTSNTMNMRRNRFRHNIGVNAWMDCRSFPPRNDVDIVHQLTERQICLNTCMELEAVGFLKPSFNDIGCAPSSRVGYVPALIVRDYFLTNLVSSIPTRRMVATMALLKEAQDLAVDLGHGTAHDNYRLLAERDAPPWWNDRRQGIGQVQGRQITRLGLQGQPLTWGEWMVDQVGPNMAVGIAKRAKTRGQRV</sequence>
<proteinExistence type="predicted"/>
<gene>
    <name evidence="1" type="ORF">LTR24_002094</name>
</gene>
<evidence type="ECO:0000313" key="1">
    <source>
        <dbReference type="EMBL" id="KAK5097628.1"/>
    </source>
</evidence>